<evidence type="ECO:0000256" key="2">
    <source>
        <dbReference type="ARBA" id="ARBA00022723"/>
    </source>
</evidence>
<evidence type="ECO:0000313" key="4">
    <source>
        <dbReference type="EMBL" id="ORA04483.1"/>
    </source>
</evidence>
<accession>A0A1W9YWQ2</accession>
<name>A0A1W9YWQ2_MYCBA</name>
<dbReference type="EMBL" id="MVHJ01000010">
    <property type="protein sequence ID" value="ORA04483.1"/>
    <property type="molecule type" value="Genomic_DNA"/>
</dbReference>
<gene>
    <name evidence="4" type="ORF">BST17_14500</name>
</gene>
<dbReference type="PANTHER" id="PTHR42796:SF4">
    <property type="entry name" value="FUMARYLACETOACETATE HYDROLASE DOMAIN-CONTAINING PROTEIN 2A"/>
    <property type="match status" value="1"/>
</dbReference>
<dbReference type="InterPro" id="IPR036663">
    <property type="entry name" value="Fumarylacetoacetase_C_sf"/>
</dbReference>
<dbReference type="PANTHER" id="PTHR42796">
    <property type="entry name" value="FUMARYLACETOACETATE HYDROLASE DOMAIN-CONTAINING PROTEIN 2A-RELATED"/>
    <property type="match status" value="1"/>
</dbReference>
<dbReference type="RefSeq" id="WP_083059197.1">
    <property type="nucleotide sequence ID" value="NZ_JACKVM010000008.1"/>
</dbReference>
<dbReference type="STRING" id="564198.BST17_14500"/>
<keyword evidence="5" id="KW-1185">Reference proteome</keyword>
<dbReference type="Proteomes" id="UP000192366">
    <property type="component" value="Unassembled WGS sequence"/>
</dbReference>
<comment type="caution">
    <text evidence="4">The sequence shown here is derived from an EMBL/GenBank/DDBJ whole genome shotgun (WGS) entry which is preliminary data.</text>
</comment>
<protein>
    <recommendedName>
        <fullName evidence="3">Fumarylacetoacetase-like C-terminal domain-containing protein</fullName>
    </recommendedName>
</protein>
<dbReference type="Gene3D" id="3.90.850.10">
    <property type="entry name" value="Fumarylacetoacetase-like, C-terminal domain"/>
    <property type="match status" value="1"/>
</dbReference>
<evidence type="ECO:0000259" key="3">
    <source>
        <dbReference type="Pfam" id="PF01557"/>
    </source>
</evidence>
<dbReference type="GO" id="GO:0044281">
    <property type="term" value="P:small molecule metabolic process"/>
    <property type="evidence" value="ECO:0007669"/>
    <property type="project" value="UniProtKB-ARBA"/>
</dbReference>
<organism evidence="4 5">
    <name type="scientific">Mycolicibacterium bacteremicum</name>
    <name type="common">Mycobacterium bacteremicum</name>
    <dbReference type="NCBI Taxonomy" id="564198"/>
    <lineage>
        <taxon>Bacteria</taxon>
        <taxon>Bacillati</taxon>
        <taxon>Actinomycetota</taxon>
        <taxon>Actinomycetes</taxon>
        <taxon>Mycobacteriales</taxon>
        <taxon>Mycobacteriaceae</taxon>
        <taxon>Mycolicibacterium</taxon>
    </lineage>
</organism>
<keyword evidence="2" id="KW-0479">Metal-binding</keyword>
<dbReference type="Pfam" id="PF01557">
    <property type="entry name" value="FAA_hydrolase"/>
    <property type="match status" value="1"/>
</dbReference>
<dbReference type="GO" id="GO:0046872">
    <property type="term" value="F:metal ion binding"/>
    <property type="evidence" value="ECO:0007669"/>
    <property type="project" value="UniProtKB-KW"/>
</dbReference>
<evidence type="ECO:0000313" key="5">
    <source>
        <dbReference type="Proteomes" id="UP000192366"/>
    </source>
</evidence>
<dbReference type="SUPFAM" id="SSF56529">
    <property type="entry name" value="FAH"/>
    <property type="match status" value="1"/>
</dbReference>
<dbReference type="GO" id="GO:0003824">
    <property type="term" value="F:catalytic activity"/>
    <property type="evidence" value="ECO:0007669"/>
    <property type="project" value="InterPro"/>
</dbReference>
<dbReference type="AlphaFoldDB" id="A0A1W9YWQ2"/>
<sequence length="281" mass="30107">MRLRTVQVSEEQLACAALPDGRLARVDQLLPGAHGDLLSLLRTDRLDELRSAVEAGVDDSQCVYPDAKVLAPWRTPRKILGIGLNYGEHAGDLGEQAPRTSPASFIKGDHTIVGPGEPIVVPPGIGKVTAEAEVGLVIGRTCYQVGVEEAMSYVAGIVPVLDQTAEAVLLENPRYLTRVKNYPTFFSFGPDLITMDEVLERGPLADVRVATVHNGAVHRKDTVSGMTFSPAELLSFHSQVMPFYPGDILSTGTPGAVGIEPGDVVRCELGDSFADLENPVR</sequence>
<comment type="similarity">
    <text evidence="1">Belongs to the FAH family.</text>
</comment>
<evidence type="ECO:0000256" key="1">
    <source>
        <dbReference type="ARBA" id="ARBA00010211"/>
    </source>
</evidence>
<dbReference type="InterPro" id="IPR051121">
    <property type="entry name" value="FAH"/>
</dbReference>
<proteinExistence type="inferred from homology"/>
<dbReference type="InterPro" id="IPR011234">
    <property type="entry name" value="Fumarylacetoacetase-like_C"/>
</dbReference>
<dbReference type="OrthoDB" id="9805307at2"/>
<reference evidence="4 5" key="1">
    <citation type="submission" date="2017-02" db="EMBL/GenBank/DDBJ databases">
        <title>The new phylogeny of genus Mycobacterium.</title>
        <authorList>
            <person name="Tortoli E."/>
            <person name="Trovato A."/>
            <person name="Cirillo D.M."/>
        </authorList>
    </citation>
    <scope>NUCLEOTIDE SEQUENCE [LARGE SCALE GENOMIC DNA]</scope>
    <source>
        <strain evidence="4 5">DSM 45578</strain>
    </source>
</reference>
<feature type="domain" description="Fumarylacetoacetase-like C-terminal" evidence="3">
    <location>
        <begin position="78"/>
        <end position="280"/>
    </location>
</feature>